<proteinExistence type="inferred from homology"/>
<name>A0AAD8LTH1_ACIOX</name>
<feature type="region of interest" description="Disordered" evidence="5">
    <location>
        <begin position="201"/>
        <end position="270"/>
    </location>
</feature>
<evidence type="ECO:0000313" key="7">
    <source>
        <dbReference type="Proteomes" id="UP001230051"/>
    </source>
</evidence>
<keyword evidence="7" id="KW-1185">Reference proteome</keyword>
<dbReference type="GO" id="GO:0005634">
    <property type="term" value="C:nucleus"/>
    <property type="evidence" value="ECO:0007669"/>
    <property type="project" value="TreeGrafter"/>
</dbReference>
<feature type="compositionally biased region" description="Polar residues" evidence="5">
    <location>
        <begin position="8"/>
        <end position="19"/>
    </location>
</feature>
<feature type="compositionally biased region" description="Polar residues" evidence="5">
    <location>
        <begin position="203"/>
        <end position="231"/>
    </location>
</feature>
<dbReference type="GO" id="GO:0030018">
    <property type="term" value="C:Z disc"/>
    <property type="evidence" value="ECO:0007669"/>
    <property type="project" value="TreeGrafter"/>
</dbReference>
<keyword evidence="3" id="KW-0597">Phosphoprotein</keyword>
<evidence type="ECO:0000256" key="1">
    <source>
        <dbReference type="ARBA" id="ARBA00004496"/>
    </source>
</evidence>
<comment type="similarity">
    <text evidence="4">Belongs to the synaptopodin family.</text>
</comment>
<dbReference type="PANTHER" id="PTHR24217">
    <property type="entry name" value="PUTATIVE-RELATED"/>
    <property type="match status" value="1"/>
</dbReference>
<dbReference type="GO" id="GO:0003779">
    <property type="term" value="F:actin binding"/>
    <property type="evidence" value="ECO:0007669"/>
    <property type="project" value="TreeGrafter"/>
</dbReference>
<dbReference type="GO" id="GO:0032233">
    <property type="term" value="P:positive regulation of actin filament bundle assembly"/>
    <property type="evidence" value="ECO:0007669"/>
    <property type="project" value="TreeGrafter"/>
</dbReference>
<dbReference type="AlphaFoldDB" id="A0AAD8LTH1"/>
<accession>A0AAD8LTH1</accession>
<evidence type="ECO:0000256" key="5">
    <source>
        <dbReference type="SAM" id="MobiDB-lite"/>
    </source>
</evidence>
<feature type="region of interest" description="Disordered" evidence="5">
    <location>
        <begin position="104"/>
        <end position="130"/>
    </location>
</feature>
<feature type="region of interest" description="Disordered" evidence="5">
    <location>
        <begin position="1"/>
        <end position="25"/>
    </location>
</feature>
<reference evidence="6" key="1">
    <citation type="submission" date="2022-02" db="EMBL/GenBank/DDBJ databases">
        <title>Atlantic sturgeon de novo genome assembly.</title>
        <authorList>
            <person name="Stock M."/>
            <person name="Klopp C."/>
            <person name="Guiguen Y."/>
            <person name="Cabau C."/>
            <person name="Parinello H."/>
            <person name="Santidrian Yebra-Pimentel E."/>
            <person name="Kuhl H."/>
            <person name="Dirks R.P."/>
            <person name="Guessner J."/>
            <person name="Wuertz S."/>
            <person name="Du K."/>
            <person name="Schartl M."/>
        </authorList>
    </citation>
    <scope>NUCLEOTIDE SEQUENCE</scope>
    <source>
        <strain evidence="6">STURGEONOMICS-FGT-2020</strain>
        <tissue evidence="6">Whole blood</tissue>
    </source>
</reference>
<dbReference type="EMBL" id="JAGXEW010000001">
    <property type="protein sequence ID" value="KAK1175735.1"/>
    <property type="molecule type" value="Genomic_DNA"/>
</dbReference>
<dbReference type="InterPro" id="IPR051976">
    <property type="entry name" value="Synaptopodin_domain"/>
</dbReference>
<dbReference type="Proteomes" id="UP001230051">
    <property type="component" value="Unassembled WGS sequence"/>
</dbReference>
<comment type="subcellular location">
    <subcellularLocation>
        <location evidence="1">Cytoplasm</location>
    </subcellularLocation>
</comment>
<evidence type="ECO:0000256" key="3">
    <source>
        <dbReference type="ARBA" id="ARBA00022553"/>
    </source>
</evidence>
<protein>
    <submittedName>
        <fullName evidence="6">Synaptopodin-2-like</fullName>
    </submittedName>
</protein>
<organism evidence="6 7">
    <name type="scientific">Acipenser oxyrinchus oxyrinchus</name>
    <dbReference type="NCBI Taxonomy" id="40147"/>
    <lineage>
        <taxon>Eukaryota</taxon>
        <taxon>Metazoa</taxon>
        <taxon>Chordata</taxon>
        <taxon>Craniata</taxon>
        <taxon>Vertebrata</taxon>
        <taxon>Euteleostomi</taxon>
        <taxon>Actinopterygii</taxon>
        <taxon>Chondrostei</taxon>
        <taxon>Acipenseriformes</taxon>
        <taxon>Acipenseridae</taxon>
        <taxon>Acipenser</taxon>
    </lineage>
</organism>
<evidence type="ECO:0000256" key="2">
    <source>
        <dbReference type="ARBA" id="ARBA00022490"/>
    </source>
</evidence>
<dbReference type="PANTHER" id="PTHR24217:SF9">
    <property type="entry name" value="SYNAPTOPODIN-2"/>
    <property type="match status" value="1"/>
</dbReference>
<keyword evidence="2" id="KW-0963">Cytoplasm</keyword>
<gene>
    <name evidence="6" type="primary">Synpo2</name>
    <name evidence="6" type="ORF">AOXY_G432</name>
</gene>
<evidence type="ECO:0000256" key="4">
    <source>
        <dbReference type="ARBA" id="ARBA00038161"/>
    </source>
</evidence>
<dbReference type="GO" id="GO:0015629">
    <property type="term" value="C:actin cytoskeleton"/>
    <property type="evidence" value="ECO:0007669"/>
    <property type="project" value="TreeGrafter"/>
</dbReference>
<sequence length="595" mass="64712">MSDLPTPYYSSLTSQTEQIASRDERISVPAIRSGILQETRKRNSAKPMFTFIEPPKVSPNPELLHLLNKGDKRAALAGFESGPEEDYLSLGAEACNFLQSSAVKQKTPPPVAPKPSIKPASPHWSQPNVSNQAPSFPIQNAVPAPAPVKTVVAPQTPQSVASAHSYSSKTPPTTPVGNVMVVKDRGAELFARRQSRMEKFVVDSSTVQANKPRSQSPTPSMPSSWKYSPNIQAPPRFSYNPTQSFSCPPGAIKNQPQSGPTGKTKTKGKKPTKVLNALDVMKHQPYQLNSSLFTYGPPTDAKAPLPKATPASLKQPIKYEPLPPVKSAGQMNAAYSAPHQQPQVCRGPSYGLSPLSPAVQDGSFQVPAKAYATPSYPLYTKQESSSLGSAMLRAPRPKFSAKKSGVAAQGIQWSHSLILPRTMSPPGYQRSSLCTTPVFLPANGLVERQSSLLDKNYKPPTPWEAAARSPLGLIDEAFTFQNIQESIAFNVISAAQRKRLPEPPAEWKERVSYVPPPKSGYSYLGQGTAPSPLKSAYSALASTVQYGSPVKYSFSPQRSMTESSIQYKRSGSCYGMYDRSRSNPNYNMYPNAWRQ</sequence>
<evidence type="ECO:0000313" key="6">
    <source>
        <dbReference type="EMBL" id="KAK1175735.1"/>
    </source>
</evidence>
<comment type="caution">
    <text evidence="6">The sequence shown here is derived from an EMBL/GenBank/DDBJ whole genome shotgun (WGS) entry which is preliminary data.</text>
</comment>